<dbReference type="eggNOG" id="ENOG502S2UR">
    <property type="taxonomic scope" value="Eukaryota"/>
</dbReference>
<dbReference type="Gene3D" id="3.40.250.10">
    <property type="entry name" value="Rhodanese-like domain"/>
    <property type="match status" value="1"/>
</dbReference>
<keyword evidence="4" id="KW-1185">Reference proteome</keyword>
<dbReference type="PROSITE" id="PS50206">
    <property type="entry name" value="RHODANESE_3"/>
    <property type="match status" value="1"/>
</dbReference>
<organism evidence="4">
    <name type="scientific">Micromonas pusilla (strain CCMP1545)</name>
    <name type="common">Picoplanktonic green alga</name>
    <dbReference type="NCBI Taxonomy" id="564608"/>
    <lineage>
        <taxon>Eukaryota</taxon>
        <taxon>Viridiplantae</taxon>
        <taxon>Chlorophyta</taxon>
        <taxon>Mamiellophyceae</taxon>
        <taxon>Mamiellales</taxon>
        <taxon>Mamiellaceae</taxon>
        <taxon>Micromonas</taxon>
    </lineage>
</organism>
<evidence type="ECO:0000256" key="1">
    <source>
        <dbReference type="ARBA" id="ARBA00023266"/>
    </source>
</evidence>
<name>C1MH25_MICPC</name>
<dbReference type="SMART" id="SM00450">
    <property type="entry name" value="RHOD"/>
    <property type="match status" value="1"/>
</dbReference>
<dbReference type="Proteomes" id="UP000001876">
    <property type="component" value="Unassembled WGS sequence"/>
</dbReference>
<dbReference type="InterPro" id="IPR058840">
    <property type="entry name" value="AAA_SelU"/>
</dbReference>
<dbReference type="Pfam" id="PF26341">
    <property type="entry name" value="AAA_SelU"/>
    <property type="match status" value="1"/>
</dbReference>
<evidence type="ECO:0000259" key="2">
    <source>
        <dbReference type="PROSITE" id="PS50206"/>
    </source>
</evidence>
<dbReference type="OMA" id="GPHVGKC"/>
<dbReference type="PROSITE" id="PS00383">
    <property type="entry name" value="TYR_PHOSPHATASE_1"/>
    <property type="match status" value="1"/>
</dbReference>
<dbReference type="OrthoDB" id="566238at2759"/>
<dbReference type="NCBIfam" id="TIGR03167">
    <property type="entry name" value="tRNA_sel_U_synt"/>
    <property type="match status" value="1"/>
</dbReference>
<dbReference type="PANTHER" id="PTHR30401">
    <property type="entry name" value="TRNA 2-SELENOURIDINE SYNTHASE"/>
    <property type="match status" value="1"/>
</dbReference>
<dbReference type="InterPro" id="IPR001763">
    <property type="entry name" value="Rhodanese-like_dom"/>
</dbReference>
<proteinExistence type="predicted"/>
<feature type="domain" description="Rhodanese" evidence="2">
    <location>
        <begin position="26"/>
        <end position="166"/>
    </location>
</feature>
<keyword evidence="1" id="KW-0711">Selenium</keyword>
<dbReference type="EMBL" id="GG663735">
    <property type="protein sequence ID" value="EEH60131.1"/>
    <property type="molecule type" value="Genomic_DNA"/>
</dbReference>
<protein>
    <submittedName>
        <fullName evidence="3">Predicted protein</fullName>
    </submittedName>
</protein>
<evidence type="ECO:0000313" key="3">
    <source>
        <dbReference type="EMBL" id="EEH60131.1"/>
    </source>
</evidence>
<dbReference type="AlphaFoldDB" id="C1MH25"/>
<dbReference type="STRING" id="564608.C1MH25"/>
<dbReference type="Pfam" id="PF00581">
    <property type="entry name" value="Rhodanese"/>
    <property type="match status" value="1"/>
</dbReference>
<dbReference type="NCBIfam" id="NF008750">
    <property type="entry name" value="PRK11784.1-2"/>
    <property type="match status" value="1"/>
</dbReference>
<dbReference type="InterPro" id="IPR017582">
    <property type="entry name" value="SelU"/>
</dbReference>
<dbReference type="SUPFAM" id="SSF52821">
    <property type="entry name" value="Rhodanese/Cell cycle control phosphatase"/>
    <property type="match status" value="1"/>
</dbReference>
<reference evidence="3 4" key="1">
    <citation type="journal article" date="2009" name="Science">
        <title>Green evolution and dynamic adaptations revealed by genomes of the marine picoeukaryotes Micromonas.</title>
        <authorList>
            <person name="Worden A.Z."/>
            <person name="Lee J.H."/>
            <person name="Mock T."/>
            <person name="Rouze P."/>
            <person name="Simmons M.P."/>
            <person name="Aerts A.L."/>
            <person name="Allen A.E."/>
            <person name="Cuvelier M.L."/>
            <person name="Derelle E."/>
            <person name="Everett M.V."/>
            <person name="Foulon E."/>
            <person name="Grimwood J."/>
            <person name="Gundlach H."/>
            <person name="Henrissat B."/>
            <person name="Napoli C."/>
            <person name="McDonald S.M."/>
            <person name="Parker M.S."/>
            <person name="Rombauts S."/>
            <person name="Salamov A."/>
            <person name="Von Dassow P."/>
            <person name="Badger J.H."/>
            <person name="Coutinho P.M."/>
            <person name="Demir E."/>
            <person name="Dubchak I."/>
            <person name="Gentemann C."/>
            <person name="Eikrem W."/>
            <person name="Gready J.E."/>
            <person name="John U."/>
            <person name="Lanier W."/>
            <person name="Lindquist E.A."/>
            <person name="Lucas S."/>
            <person name="Mayer K.F."/>
            <person name="Moreau H."/>
            <person name="Not F."/>
            <person name="Otillar R."/>
            <person name="Panaud O."/>
            <person name="Pangilinan J."/>
            <person name="Paulsen I."/>
            <person name="Piegu B."/>
            <person name="Poliakov A."/>
            <person name="Robbens S."/>
            <person name="Schmutz J."/>
            <person name="Toulza E."/>
            <person name="Wyss T."/>
            <person name="Zelensky A."/>
            <person name="Zhou K."/>
            <person name="Armbrust E.V."/>
            <person name="Bhattacharya D."/>
            <person name="Goodenough U.W."/>
            <person name="Van de Peer Y."/>
            <person name="Grigoriev I.V."/>
        </authorList>
    </citation>
    <scope>NUCLEOTIDE SEQUENCE [LARGE SCALE GENOMIC DNA]</scope>
    <source>
        <strain evidence="3 4">CCMP1545</strain>
    </source>
</reference>
<accession>C1MH25</accession>
<sequence length="421" mass="45960">MEAFAAGVRRTIKRAEASVDDVVRAARRGDIVLDVRSPGEYARGHIPGATSMPLFTDDERAKVGIAFAKQGRGVAMVLGMKATRPKLEDIIATASALVEERKKIRDRDGGDGERGGATTAVYVHCWRGGMRSSSVAWFLRRSLADRGVDVRVMRGGYKAFRRWASPPRGPNVCIVGGRTGVGKTRALLALRDAGEQVIDLEGLASHSGSAFGWVGRPPEQPTSEHFSNLVACAWAGSRPSPRWVFIEDEGPHVGKCSVDPGLFHRMRHAPLVVNVVAPSEVRLRVLVEDYASEEHRAAPGWLESMTESLEKLQKRLGGERCNSLVTRLRSGDYTAVAEGLLEYYDDLYDRHLGKKRVEKGAIKTIAAETQKPRGGVQKIVNALPVGEARDGRHPDALDVDALVMDILKTVRAFEEEDASVP</sequence>
<dbReference type="GO" id="GO:0043828">
    <property type="term" value="F:tRNA 2-selenouridine synthase activity"/>
    <property type="evidence" value="ECO:0007669"/>
    <property type="project" value="InterPro"/>
</dbReference>
<gene>
    <name evidence="3" type="ORF">MICPUCDRAFT_30706</name>
</gene>
<evidence type="ECO:0000313" key="4">
    <source>
        <dbReference type="Proteomes" id="UP000001876"/>
    </source>
</evidence>
<dbReference type="InterPro" id="IPR016130">
    <property type="entry name" value="Tyr_Pase_AS"/>
</dbReference>
<dbReference type="GO" id="GO:0002098">
    <property type="term" value="P:tRNA wobble uridine modification"/>
    <property type="evidence" value="ECO:0007669"/>
    <property type="project" value="InterPro"/>
</dbReference>
<dbReference type="InterPro" id="IPR036873">
    <property type="entry name" value="Rhodanese-like_dom_sf"/>
</dbReference>
<dbReference type="RefSeq" id="XP_003054879.1">
    <property type="nucleotide sequence ID" value="XM_003054833.1"/>
</dbReference>
<dbReference type="PANTHER" id="PTHR30401:SF0">
    <property type="entry name" value="TRNA 2-SELENOURIDINE SYNTHASE"/>
    <property type="match status" value="1"/>
</dbReference>
<dbReference type="GeneID" id="9680770"/>
<dbReference type="KEGG" id="mpp:MICPUCDRAFT_30706"/>